<feature type="transmembrane region" description="Helical" evidence="2">
    <location>
        <begin position="59"/>
        <end position="77"/>
    </location>
</feature>
<accession>M1AZH8</accession>
<keyword evidence="2" id="KW-1133">Transmembrane helix</keyword>
<reference evidence="4" key="1">
    <citation type="journal article" date="2011" name="Nature">
        <title>Genome sequence and analysis of the tuber crop potato.</title>
        <authorList>
            <consortium name="The Potato Genome Sequencing Consortium"/>
        </authorList>
    </citation>
    <scope>NUCLEOTIDE SEQUENCE [LARGE SCALE GENOMIC DNA]</scope>
    <source>
        <strain evidence="4">cv. DM1-3 516 R44</strain>
    </source>
</reference>
<evidence type="ECO:0000313" key="4">
    <source>
        <dbReference type="Proteomes" id="UP000011115"/>
    </source>
</evidence>
<dbReference type="ExpressionAtlas" id="M1AZH8">
    <property type="expression patterns" value="baseline"/>
</dbReference>
<sequence>MYTTTSSKQEGGYTSVATQETDQINTPLETEVKPCLHTPTTTINMDQEAGGNNRGFDQFMLALLVFMLGSCMVYAIADSIMHRNDQILEHDFMVDKLEVPCSLLNVSNMQLNGNWNITMMVNNRSYKSKLTKDFYYENSVIIILYENNIISATTLPGFYQGINNTKLVDATFASEGIPTDEYVSGAISRSWNSKLPMFVNVKILGWVKYFPGEVKDEGISSFTPQSKSTSFRLWQKMVLDQIMKAKEQGKDITRQKGDVNDPIQLDGVGAIRLPPVEGNCSDPFGRILLLKQEI</sequence>
<dbReference type="HOGENOM" id="CLU_948002_0_0_1"/>
<evidence type="ECO:0000256" key="1">
    <source>
        <dbReference type="SAM" id="MobiDB-lite"/>
    </source>
</evidence>
<keyword evidence="2" id="KW-0812">Transmembrane</keyword>
<protein>
    <submittedName>
        <fullName evidence="3">Uncharacterized protein</fullName>
    </submittedName>
</protein>
<feature type="region of interest" description="Disordered" evidence="1">
    <location>
        <begin position="1"/>
        <end position="25"/>
    </location>
</feature>
<dbReference type="Gramene" id="PGSC0003DMT400033692">
    <property type="protein sequence ID" value="PGSC0003DMT400033692"/>
    <property type="gene ID" value="PGSC0003DMG400012943"/>
</dbReference>
<feature type="compositionally biased region" description="Polar residues" evidence="1">
    <location>
        <begin position="15"/>
        <end position="25"/>
    </location>
</feature>
<dbReference type="EnsemblPlants" id="PGSC0003DMT400033692">
    <property type="protein sequence ID" value="PGSC0003DMT400033692"/>
    <property type="gene ID" value="PGSC0003DMG400012943"/>
</dbReference>
<organism evidence="3 4">
    <name type="scientific">Solanum tuberosum</name>
    <name type="common">Potato</name>
    <dbReference type="NCBI Taxonomy" id="4113"/>
    <lineage>
        <taxon>Eukaryota</taxon>
        <taxon>Viridiplantae</taxon>
        <taxon>Streptophyta</taxon>
        <taxon>Embryophyta</taxon>
        <taxon>Tracheophyta</taxon>
        <taxon>Spermatophyta</taxon>
        <taxon>Magnoliopsida</taxon>
        <taxon>eudicotyledons</taxon>
        <taxon>Gunneridae</taxon>
        <taxon>Pentapetalae</taxon>
        <taxon>asterids</taxon>
        <taxon>lamiids</taxon>
        <taxon>Solanales</taxon>
        <taxon>Solanaceae</taxon>
        <taxon>Solanoideae</taxon>
        <taxon>Solaneae</taxon>
        <taxon>Solanum</taxon>
    </lineage>
</organism>
<proteinExistence type="predicted"/>
<reference evidence="3" key="2">
    <citation type="submission" date="2015-06" db="UniProtKB">
        <authorList>
            <consortium name="EnsemblPlants"/>
        </authorList>
    </citation>
    <scope>IDENTIFICATION</scope>
    <source>
        <strain evidence="3">DM1-3 516 R44</strain>
    </source>
</reference>
<dbReference type="InParanoid" id="M1AZH8"/>
<dbReference type="PaxDb" id="4113-PGSC0003DMT400033692"/>
<keyword evidence="2" id="KW-0472">Membrane</keyword>
<dbReference type="AlphaFoldDB" id="M1AZH8"/>
<keyword evidence="4" id="KW-1185">Reference proteome</keyword>
<dbReference type="Proteomes" id="UP000011115">
    <property type="component" value="Unassembled WGS sequence"/>
</dbReference>
<evidence type="ECO:0000256" key="2">
    <source>
        <dbReference type="SAM" id="Phobius"/>
    </source>
</evidence>
<evidence type="ECO:0000313" key="3">
    <source>
        <dbReference type="EnsemblPlants" id="PGSC0003DMT400033692"/>
    </source>
</evidence>
<name>M1AZH8_SOLTU</name>